<evidence type="ECO:0000313" key="1">
    <source>
        <dbReference type="EMBL" id="JAH80498.1"/>
    </source>
</evidence>
<dbReference type="AlphaFoldDB" id="A0A0E9VT63"/>
<protein>
    <submittedName>
        <fullName evidence="1">Uncharacterized protein</fullName>
    </submittedName>
</protein>
<organism evidence="1">
    <name type="scientific">Anguilla anguilla</name>
    <name type="common">European freshwater eel</name>
    <name type="synonym">Muraena anguilla</name>
    <dbReference type="NCBI Taxonomy" id="7936"/>
    <lineage>
        <taxon>Eukaryota</taxon>
        <taxon>Metazoa</taxon>
        <taxon>Chordata</taxon>
        <taxon>Craniata</taxon>
        <taxon>Vertebrata</taxon>
        <taxon>Euteleostomi</taxon>
        <taxon>Actinopterygii</taxon>
        <taxon>Neopterygii</taxon>
        <taxon>Teleostei</taxon>
        <taxon>Anguilliformes</taxon>
        <taxon>Anguillidae</taxon>
        <taxon>Anguilla</taxon>
    </lineage>
</organism>
<accession>A0A0E9VT63</accession>
<sequence>MRKQQRRRLSTVRFARLNNNVPCPQKLSFILRLLAY</sequence>
<reference evidence="1" key="1">
    <citation type="submission" date="2014-11" db="EMBL/GenBank/DDBJ databases">
        <authorList>
            <person name="Amaro Gonzalez C."/>
        </authorList>
    </citation>
    <scope>NUCLEOTIDE SEQUENCE</scope>
</reference>
<dbReference type="EMBL" id="GBXM01028079">
    <property type="protein sequence ID" value="JAH80498.1"/>
    <property type="molecule type" value="Transcribed_RNA"/>
</dbReference>
<reference evidence="1" key="2">
    <citation type="journal article" date="2015" name="Fish Shellfish Immunol.">
        <title>Early steps in the European eel (Anguilla anguilla)-Vibrio vulnificus interaction in the gills: Role of the RtxA13 toxin.</title>
        <authorList>
            <person name="Callol A."/>
            <person name="Pajuelo D."/>
            <person name="Ebbesson L."/>
            <person name="Teles M."/>
            <person name="MacKenzie S."/>
            <person name="Amaro C."/>
        </authorList>
    </citation>
    <scope>NUCLEOTIDE SEQUENCE</scope>
</reference>
<name>A0A0E9VT63_ANGAN</name>
<proteinExistence type="predicted"/>